<reference evidence="1 2" key="1">
    <citation type="submission" date="2019-09" db="EMBL/GenBank/DDBJ databases">
        <title>A chromosome-level genome assembly of the Chinese tupelo Nyssa sinensis.</title>
        <authorList>
            <person name="Yang X."/>
            <person name="Kang M."/>
            <person name="Yang Y."/>
            <person name="Xiong H."/>
            <person name="Wang M."/>
            <person name="Zhang Z."/>
            <person name="Wang Z."/>
            <person name="Wu H."/>
            <person name="Ma T."/>
            <person name="Liu J."/>
            <person name="Xi Z."/>
        </authorList>
    </citation>
    <scope>NUCLEOTIDE SEQUENCE [LARGE SCALE GENOMIC DNA]</scope>
    <source>
        <strain evidence="1">J267</strain>
        <tissue evidence="1">Leaf</tissue>
    </source>
</reference>
<accession>A0A5J4ZNT1</accession>
<sequence>MVVEAATWRFGDVGDDGYGGGAGAVGVGHDGVAEGMGSEAKSAVVGALTVAAAMRDEGCGGSDDDGGVGRRRGGRLGMVVMGGGRQVLMEWGCGEVVTDRMVEEVVVGDSRRSAEVRCDGR</sequence>
<protein>
    <submittedName>
        <fullName evidence="1">Uncharacterized protein</fullName>
    </submittedName>
</protein>
<proteinExistence type="predicted"/>
<name>A0A5J4ZNT1_9ASTE</name>
<keyword evidence="2" id="KW-1185">Reference proteome</keyword>
<evidence type="ECO:0000313" key="2">
    <source>
        <dbReference type="Proteomes" id="UP000325577"/>
    </source>
</evidence>
<dbReference type="AlphaFoldDB" id="A0A5J4ZNT1"/>
<evidence type="ECO:0000313" key="1">
    <source>
        <dbReference type="EMBL" id="KAA8519132.1"/>
    </source>
</evidence>
<dbReference type="Proteomes" id="UP000325577">
    <property type="component" value="Linkage Group LG6"/>
</dbReference>
<gene>
    <name evidence="1" type="ORF">F0562_013394</name>
</gene>
<organism evidence="1 2">
    <name type="scientific">Nyssa sinensis</name>
    <dbReference type="NCBI Taxonomy" id="561372"/>
    <lineage>
        <taxon>Eukaryota</taxon>
        <taxon>Viridiplantae</taxon>
        <taxon>Streptophyta</taxon>
        <taxon>Embryophyta</taxon>
        <taxon>Tracheophyta</taxon>
        <taxon>Spermatophyta</taxon>
        <taxon>Magnoliopsida</taxon>
        <taxon>eudicotyledons</taxon>
        <taxon>Gunneridae</taxon>
        <taxon>Pentapetalae</taxon>
        <taxon>asterids</taxon>
        <taxon>Cornales</taxon>
        <taxon>Nyssaceae</taxon>
        <taxon>Nyssa</taxon>
    </lineage>
</organism>
<dbReference type="EMBL" id="CM018049">
    <property type="protein sequence ID" value="KAA8519132.1"/>
    <property type="molecule type" value="Genomic_DNA"/>
</dbReference>